<dbReference type="PANTHER" id="PTHR36433">
    <property type="entry name" value="HYPOTHETICAL CYTOSOLIC PROTEIN"/>
    <property type="match status" value="1"/>
</dbReference>
<gene>
    <name evidence="2" type="ORF">A5802_000867</name>
    <name evidence="1" type="ORF">EMU01_26210</name>
</gene>
<keyword evidence="4" id="KW-1185">Reference proteome</keyword>
<organism evidence="2 3">
    <name type="scientific">Enterococcus mundtii</name>
    <dbReference type="NCBI Taxonomy" id="53346"/>
    <lineage>
        <taxon>Bacteria</taxon>
        <taxon>Bacillati</taxon>
        <taxon>Bacillota</taxon>
        <taxon>Bacilli</taxon>
        <taxon>Lactobacillales</taxon>
        <taxon>Enterococcaceae</taxon>
        <taxon>Enterococcus</taxon>
    </lineage>
</organism>
<accession>A0A1L8UMH8</accession>
<reference evidence="1 4" key="2">
    <citation type="submission" date="2019-07" db="EMBL/GenBank/DDBJ databases">
        <title>Whole genome shotgun sequence of Enterococcus mundtii NBRC 100490.</title>
        <authorList>
            <person name="Hosoyama A."/>
            <person name="Uohara A."/>
            <person name="Ohji S."/>
            <person name="Ichikawa N."/>
        </authorList>
    </citation>
    <scope>NUCLEOTIDE SEQUENCE [LARGE SCALE GENOMIC DNA]</scope>
    <source>
        <strain evidence="1 4">NBRC 100490</strain>
    </source>
</reference>
<evidence type="ECO:0000313" key="3">
    <source>
        <dbReference type="Proteomes" id="UP000195024"/>
    </source>
</evidence>
<dbReference type="Proteomes" id="UP000195024">
    <property type="component" value="Unassembled WGS sequence"/>
</dbReference>
<dbReference type="Gene3D" id="2.40.50.480">
    <property type="match status" value="1"/>
</dbReference>
<sequence>MKVIKVLVGAVVFSGLALFGLKFYTQGASGELPAVIDQLNPLVTKGEVYVKTKQPDEVNSFGTAKYIQKAVDANGNEREIEFNGLSVLKKDRYLRLTNKGAHVETYEEIPKEEVPKEALAIIG</sequence>
<reference evidence="2 3" key="1">
    <citation type="submission" date="2017-05" db="EMBL/GenBank/DDBJ databases">
        <title>The Genome Sequence of Enterococcus mundtii 6B1_DIV0119.</title>
        <authorList>
            <consortium name="The Broad Institute Genomics Platform"/>
            <consortium name="The Broad Institute Genomic Center for Infectious Diseases"/>
            <person name="Earl A."/>
            <person name="Manson A."/>
            <person name="Schwartman J."/>
            <person name="Gilmore M."/>
            <person name="Abouelleil A."/>
            <person name="Cao P."/>
            <person name="Chapman S."/>
            <person name="Cusick C."/>
            <person name="Shea T."/>
            <person name="Young S."/>
            <person name="Neafsey D."/>
            <person name="Nusbaum C."/>
            <person name="Birren B."/>
        </authorList>
    </citation>
    <scope>NUCLEOTIDE SEQUENCE [LARGE SCALE GENOMIC DNA]</scope>
    <source>
        <strain evidence="2 3">6B1_DIV0119</strain>
    </source>
</reference>
<evidence type="ECO:0008006" key="5">
    <source>
        <dbReference type="Google" id="ProtNLM"/>
    </source>
</evidence>
<comment type="caution">
    <text evidence="2">The sequence shown here is derived from an EMBL/GenBank/DDBJ whole genome shotgun (WGS) entry which is preliminary data.</text>
</comment>
<evidence type="ECO:0000313" key="2">
    <source>
        <dbReference type="EMBL" id="OTP27132.1"/>
    </source>
</evidence>
<protein>
    <recommendedName>
        <fullName evidence="5">DUF1093 domain-containing protein</fullName>
    </recommendedName>
</protein>
<dbReference type="Proteomes" id="UP000321175">
    <property type="component" value="Unassembled WGS sequence"/>
</dbReference>
<dbReference type="InterPro" id="IPR036166">
    <property type="entry name" value="YxeA-like_sf"/>
</dbReference>
<dbReference type="InterPro" id="IPR006542">
    <property type="entry name" value="DUF1093"/>
</dbReference>
<dbReference type="EMBL" id="BJWA01000026">
    <property type="protein sequence ID" value="GEL81477.1"/>
    <property type="molecule type" value="Genomic_DNA"/>
</dbReference>
<dbReference type="SUPFAM" id="SSF159121">
    <property type="entry name" value="BC4932-like"/>
    <property type="match status" value="1"/>
</dbReference>
<dbReference type="PANTHER" id="PTHR36433:SF2">
    <property type="entry name" value="YXEA FAMILY PROTEIN"/>
    <property type="match status" value="1"/>
</dbReference>
<proteinExistence type="predicted"/>
<dbReference type="AlphaFoldDB" id="A0A1L8UMH8"/>
<name>A0A1L8UMH8_ENTMU</name>
<dbReference type="RefSeq" id="WP_071867829.1">
    <property type="nucleotide sequence ID" value="NZ_BJWA01000026.1"/>
</dbReference>
<evidence type="ECO:0000313" key="1">
    <source>
        <dbReference type="EMBL" id="GEL81477.1"/>
    </source>
</evidence>
<evidence type="ECO:0000313" key="4">
    <source>
        <dbReference type="Proteomes" id="UP000321175"/>
    </source>
</evidence>
<dbReference type="Pfam" id="PF06486">
    <property type="entry name" value="DUF1093"/>
    <property type="match status" value="1"/>
</dbReference>
<dbReference type="NCBIfam" id="TIGR01655">
    <property type="entry name" value="yxeA_fam"/>
    <property type="match status" value="1"/>
</dbReference>
<dbReference type="GeneID" id="60999168"/>
<dbReference type="EMBL" id="NGMS01000001">
    <property type="protein sequence ID" value="OTP27132.1"/>
    <property type="molecule type" value="Genomic_DNA"/>
</dbReference>